<dbReference type="Pfam" id="PF04313">
    <property type="entry name" value="HSDR_N"/>
    <property type="match status" value="1"/>
</dbReference>
<dbReference type="PANTHER" id="PTHR30195">
    <property type="entry name" value="TYPE I SITE-SPECIFIC DEOXYRIBONUCLEASE PROTEIN SUBUNIT M AND R"/>
    <property type="match status" value="1"/>
</dbReference>
<evidence type="ECO:0000256" key="1">
    <source>
        <dbReference type="ARBA" id="ARBA00000851"/>
    </source>
</evidence>
<protein>
    <recommendedName>
        <fullName evidence="10">Type I restriction enzyme endonuclease subunit</fullName>
        <shortName evidence="10">R protein</shortName>
        <ecNumber evidence="10">3.1.21.3</ecNumber>
    </recommendedName>
</protein>
<dbReference type="InterPro" id="IPR014001">
    <property type="entry name" value="Helicase_ATP-bd"/>
</dbReference>
<gene>
    <name evidence="13" type="ORF">ACFQ3Q_10855</name>
</gene>
<comment type="similarity">
    <text evidence="2 10">Belongs to the HsdR family.</text>
</comment>
<keyword evidence="8 10" id="KW-0067">ATP-binding</keyword>
<dbReference type="GO" id="GO:0009035">
    <property type="term" value="F:type I site-specific deoxyribonuclease activity"/>
    <property type="evidence" value="ECO:0007669"/>
    <property type="project" value="UniProtKB-EC"/>
</dbReference>
<sequence>MAGFSEIPAVEVPMSKWISDLGWTNRDNEFLKRYKRPLANPIIDEILVNKIASINNISKADAKRVLPILTQHFNNPNTLEANELFLERVVKGVNIKIGEEDKTIRIIDFKNLWDNDFIVTRQYWVQGFELVKPDIALLVNGIPLICVEAKQRAKSNSNYFKGIQDLSLYESKVPKLFISNFFGIAANGKFSKYGVLGASASYFFEWKDLSVESPENNPAIKNKVIATKLNDDTGLLDMDIPAYEQMRRSVCSLLQPERILDMLLNFMVFERSPESGLVKKIARYQQYRAANKIVRRAEKGDFKQGVIWHTQGSGKSLTILFTSYKLRHHKNLGDPVVYIIVDRKDLREQIGDTFEESDFPNTFKPINTGQLKHKIKSQTSEVIITNIQKFRELDGITDPRENVFVLIDEAHRTQYGDFHSELKAALPNAGRYAFTGTPIPKTIKEFGKISTTEVEKYLDRYSIQDAIDDGATREIIYTYGPTDLQVDKDTLKKGWDELTESLEDDEKQEVQRRVRPWKTIIKKPERIAEIAKDITKDFREKVEPNGFKAQLVGIDKEACVLYYNELLKNGFDPSEVQVVFSKTAKESEERYTLFKDHYLNEGELKKVIKKFKKRITPEELRNGNNLKILIVCNMLLTGFDAPIEQTMYLDSPLKEHTLLQAIARTNRPYDDKVSGVSKNNGRIVDYIGIDLNKALSYDPTDVGTFKDEEALFKDFPKAIDKAMGHFDDITLQDTYECSIAIVRRLSEINHTEFEKEFRAVYQLYEAISPSALLVPYRDQYRWLIAIYQVYLSEYKRLDFDAEFYAAKTRQLVNEATEILGFKGHLPEVKIDSSYIDVLNGSKLNPDDKAEKIIRDIETVIRQSEVANPIYVDFLKRLEEIIKQKHNKSKKIEDTLKDLEKLFTEVEETESLPKKMGFADMGEFYFYQEMKNKFGESLEEETAKALAMKLGNIIREKRYVGWADSEREKKSIKNHIEFWLCSDEFESLDLCDEDALVEQFLEHMVNQYKL</sequence>
<dbReference type="InterPro" id="IPR004473">
    <property type="entry name" value="Restrct_endonuc_typeI_HsdR"/>
</dbReference>
<dbReference type="EMBL" id="JBHTLI010000002">
    <property type="protein sequence ID" value="MFD1096249.1"/>
    <property type="molecule type" value="Genomic_DNA"/>
</dbReference>
<evidence type="ECO:0000256" key="8">
    <source>
        <dbReference type="ARBA" id="ARBA00022840"/>
    </source>
</evidence>
<dbReference type="Pfam" id="PF22679">
    <property type="entry name" value="T1R_D3-like"/>
    <property type="match status" value="1"/>
</dbReference>
<evidence type="ECO:0000256" key="6">
    <source>
        <dbReference type="ARBA" id="ARBA00022759"/>
    </source>
</evidence>
<evidence type="ECO:0000256" key="5">
    <source>
        <dbReference type="ARBA" id="ARBA00022747"/>
    </source>
</evidence>
<evidence type="ECO:0000256" key="3">
    <source>
        <dbReference type="ARBA" id="ARBA00022722"/>
    </source>
</evidence>
<evidence type="ECO:0000256" key="7">
    <source>
        <dbReference type="ARBA" id="ARBA00022801"/>
    </source>
</evidence>
<evidence type="ECO:0000313" key="13">
    <source>
        <dbReference type="EMBL" id="MFD1096249.1"/>
    </source>
</evidence>
<keyword evidence="5 10" id="KW-0680">Restriction system</keyword>
<evidence type="ECO:0000256" key="10">
    <source>
        <dbReference type="RuleBase" id="RU364115"/>
    </source>
</evidence>
<dbReference type="RefSeq" id="WP_380745713.1">
    <property type="nucleotide sequence ID" value="NZ_JBHTLI010000002.1"/>
</dbReference>
<dbReference type="PANTHER" id="PTHR30195:SF15">
    <property type="entry name" value="TYPE I RESTRICTION ENZYME HINDI ENDONUCLEASE SUBUNIT"/>
    <property type="match status" value="1"/>
</dbReference>
<keyword evidence="4 10" id="KW-0547">Nucleotide-binding</keyword>
<evidence type="ECO:0000259" key="12">
    <source>
        <dbReference type="PROSITE" id="PS51192"/>
    </source>
</evidence>
<dbReference type="SMART" id="SM00487">
    <property type="entry name" value="DEXDc"/>
    <property type="match status" value="1"/>
</dbReference>
<keyword evidence="3" id="KW-0540">Nuclease</keyword>
<evidence type="ECO:0000256" key="4">
    <source>
        <dbReference type="ARBA" id="ARBA00022741"/>
    </source>
</evidence>
<comment type="caution">
    <text evidence="13">The sequence shown here is derived from an EMBL/GenBank/DDBJ whole genome shotgun (WGS) entry which is preliminary data.</text>
</comment>
<dbReference type="InterPro" id="IPR040980">
    <property type="entry name" value="SWI2_SNF2"/>
</dbReference>
<dbReference type="Pfam" id="PF18766">
    <property type="entry name" value="SWI2_SNF2"/>
    <property type="match status" value="1"/>
</dbReference>
<proteinExistence type="inferred from homology"/>
<evidence type="ECO:0000256" key="9">
    <source>
        <dbReference type="ARBA" id="ARBA00023125"/>
    </source>
</evidence>
<dbReference type="InterPro" id="IPR051268">
    <property type="entry name" value="Type-I_R_enzyme_R_subunit"/>
</dbReference>
<feature type="coiled-coil region" evidence="11">
    <location>
        <begin position="874"/>
        <end position="911"/>
    </location>
</feature>
<keyword evidence="6 13" id="KW-0255">Endonuclease</keyword>
<reference evidence="14" key="1">
    <citation type="journal article" date="2019" name="Int. J. Syst. Evol. Microbiol.">
        <title>The Global Catalogue of Microorganisms (GCM) 10K type strain sequencing project: providing services to taxonomists for standard genome sequencing and annotation.</title>
        <authorList>
            <consortium name="The Broad Institute Genomics Platform"/>
            <consortium name="The Broad Institute Genome Sequencing Center for Infectious Disease"/>
            <person name="Wu L."/>
            <person name="Ma J."/>
        </authorList>
    </citation>
    <scope>NUCLEOTIDE SEQUENCE [LARGE SCALE GENOMIC DNA]</scope>
    <source>
        <strain evidence="14">CCUG 64793</strain>
    </source>
</reference>
<dbReference type="InterPro" id="IPR007409">
    <property type="entry name" value="Restrct_endonuc_type1_HsdR_N"/>
</dbReference>
<comment type="catalytic activity">
    <reaction evidence="1 10">
        <text>Endonucleolytic cleavage of DNA to give random double-stranded fragments with terminal 5'-phosphates, ATP is simultaneously hydrolyzed.</text>
        <dbReference type="EC" id="3.1.21.3"/>
    </reaction>
</comment>
<dbReference type="InterPro" id="IPR055180">
    <property type="entry name" value="HsdR_RecA-like_helicase_dom_2"/>
</dbReference>
<evidence type="ECO:0000256" key="2">
    <source>
        <dbReference type="ARBA" id="ARBA00008598"/>
    </source>
</evidence>
<comment type="subunit">
    <text evidence="10">The type I restriction/modification system is composed of three polypeptides R, M and S.</text>
</comment>
<keyword evidence="7 10" id="KW-0378">Hydrolase</keyword>
<dbReference type="CDD" id="cd18800">
    <property type="entry name" value="SF2_C_EcoR124I-like"/>
    <property type="match status" value="1"/>
</dbReference>
<dbReference type="CDD" id="cd22332">
    <property type="entry name" value="HsdR_N"/>
    <property type="match status" value="1"/>
</dbReference>
<dbReference type="PROSITE" id="PS51192">
    <property type="entry name" value="HELICASE_ATP_BIND_1"/>
    <property type="match status" value="1"/>
</dbReference>
<dbReference type="EC" id="3.1.21.3" evidence="10"/>
<keyword evidence="11" id="KW-0175">Coiled coil</keyword>
<dbReference type="Proteomes" id="UP001597131">
    <property type="component" value="Unassembled WGS sequence"/>
</dbReference>
<evidence type="ECO:0000313" key="14">
    <source>
        <dbReference type="Proteomes" id="UP001597131"/>
    </source>
</evidence>
<keyword evidence="9 10" id="KW-0238">DNA-binding</keyword>
<dbReference type="InterPro" id="IPR027417">
    <property type="entry name" value="P-loop_NTPase"/>
</dbReference>
<accession>A0ABW3NVU6</accession>
<organism evidence="13 14">
    <name type="scientific">Salegentibacter chungangensis</name>
    <dbReference type="NCBI Taxonomy" id="1335724"/>
    <lineage>
        <taxon>Bacteria</taxon>
        <taxon>Pseudomonadati</taxon>
        <taxon>Bacteroidota</taxon>
        <taxon>Flavobacteriia</taxon>
        <taxon>Flavobacteriales</taxon>
        <taxon>Flavobacteriaceae</taxon>
        <taxon>Salegentibacter</taxon>
    </lineage>
</organism>
<keyword evidence="14" id="KW-1185">Reference proteome</keyword>
<dbReference type="NCBIfam" id="TIGR00348">
    <property type="entry name" value="hsdR"/>
    <property type="match status" value="1"/>
</dbReference>
<comment type="function">
    <text evidence="10">Subunit R is required for both nuclease and ATPase activities, but not for modification.</text>
</comment>
<dbReference type="SUPFAM" id="SSF52540">
    <property type="entry name" value="P-loop containing nucleoside triphosphate hydrolases"/>
    <property type="match status" value="2"/>
</dbReference>
<dbReference type="Gene3D" id="3.40.50.300">
    <property type="entry name" value="P-loop containing nucleotide triphosphate hydrolases"/>
    <property type="match status" value="2"/>
</dbReference>
<name>A0ABW3NVU6_9FLAO</name>
<evidence type="ECO:0000256" key="11">
    <source>
        <dbReference type="SAM" id="Coils"/>
    </source>
</evidence>
<feature type="domain" description="Helicase ATP-binding" evidence="12">
    <location>
        <begin position="296"/>
        <end position="456"/>
    </location>
</feature>
<dbReference type="Gene3D" id="3.90.1570.50">
    <property type="match status" value="1"/>
</dbReference>